<dbReference type="EMBL" id="KL402728">
    <property type="protein sequence ID" value="KEH17655.1"/>
    <property type="molecule type" value="Genomic_DNA"/>
</dbReference>
<evidence type="ECO:0000313" key="4">
    <source>
        <dbReference type="Proteomes" id="UP000002051"/>
    </source>
</evidence>
<reference evidence="3" key="3">
    <citation type="submission" date="2015-06" db="UniProtKB">
        <authorList>
            <consortium name="EnsemblPlants"/>
        </authorList>
    </citation>
    <scope>IDENTIFICATION</scope>
    <source>
        <strain evidence="3">cv. Jemalong A17</strain>
    </source>
</reference>
<organism evidence="2 4">
    <name type="scientific">Medicago truncatula</name>
    <name type="common">Barrel medic</name>
    <name type="synonym">Medicago tribuloides</name>
    <dbReference type="NCBI Taxonomy" id="3880"/>
    <lineage>
        <taxon>Eukaryota</taxon>
        <taxon>Viridiplantae</taxon>
        <taxon>Streptophyta</taxon>
        <taxon>Embryophyta</taxon>
        <taxon>Tracheophyta</taxon>
        <taxon>Spermatophyta</taxon>
        <taxon>Magnoliopsida</taxon>
        <taxon>eudicotyledons</taxon>
        <taxon>Gunneridae</taxon>
        <taxon>Pentapetalae</taxon>
        <taxon>rosids</taxon>
        <taxon>fabids</taxon>
        <taxon>Fabales</taxon>
        <taxon>Fabaceae</taxon>
        <taxon>Papilionoideae</taxon>
        <taxon>50 kb inversion clade</taxon>
        <taxon>NPAAA clade</taxon>
        <taxon>Hologalegina</taxon>
        <taxon>IRL clade</taxon>
        <taxon>Trifolieae</taxon>
        <taxon>Medicago</taxon>
    </lineage>
</organism>
<dbReference type="AlphaFoldDB" id="A0A072TVV6"/>
<feature type="compositionally biased region" description="Basic and acidic residues" evidence="1">
    <location>
        <begin position="41"/>
        <end position="55"/>
    </location>
</feature>
<feature type="compositionally biased region" description="Acidic residues" evidence="1">
    <location>
        <begin position="77"/>
        <end position="90"/>
    </location>
</feature>
<gene>
    <name evidence="2" type="ORF">MTR_0003s0280</name>
</gene>
<keyword evidence="4" id="KW-1185">Reference proteome</keyword>
<dbReference type="EnsemblPlants" id="KEH17655">
    <property type="protein sequence ID" value="KEH17655"/>
    <property type="gene ID" value="MTR_0003s0280"/>
</dbReference>
<feature type="region of interest" description="Disordered" evidence="1">
    <location>
        <begin position="1"/>
        <end position="97"/>
    </location>
</feature>
<proteinExistence type="predicted"/>
<dbReference type="HOGENOM" id="CLU_1761513_0_0_1"/>
<reference evidence="2 4" key="2">
    <citation type="journal article" date="2014" name="BMC Genomics">
        <title>An improved genome release (version Mt4.0) for the model legume Medicago truncatula.</title>
        <authorList>
            <person name="Tang H."/>
            <person name="Krishnakumar V."/>
            <person name="Bidwell S."/>
            <person name="Rosen B."/>
            <person name="Chan A."/>
            <person name="Zhou S."/>
            <person name="Gentzbittel L."/>
            <person name="Childs K.L."/>
            <person name="Yandell M."/>
            <person name="Gundlach H."/>
            <person name="Mayer K.F."/>
            <person name="Schwartz D.C."/>
            <person name="Town C.D."/>
        </authorList>
    </citation>
    <scope>GENOME REANNOTATION</scope>
    <source>
        <strain evidence="2">A17</strain>
        <strain evidence="3 4">cv. Jemalong A17</strain>
    </source>
</reference>
<feature type="compositionally biased region" description="Low complexity" evidence="1">
    <location>
        <begin position="14"/>
        <end position="25"/>
    </location>
</feature>
<evidence type="ECO:0000256" key="1">
    <source>
        <dbReference type="SAM" id="MobiDB-lite"/>
    </source>
</evidence>
<evidence type="ECO:0000313" key="3">
    <source>
        <dbReference type="EnsemblPlants" id="KEH17655"/>
    </source>
</evidence>
<name>A0A072TVV6_MEDTR</name>
<evidence type="ECO:0000313" key="2">
    <source>
        <dbReference type="EMBL" id="KEH17655.1"/>
    </source>
</evidence>
<accession>A0A072TVV6</accession>
<feature type="compositionally biased region" description="Low complexity" evidence="1">
    <location>
        <begin position="56"/>
        <end position="65"/>
    </location>
</feature>
<dbReference type="Proteomes" id="UP000002051">
    <property type="component" value="Unassembled WGS sequence"/>
</dbReference>
<protein>
    <submittedName>
        <fullName evidence="2 3">Uncharacterized protein</fullName>
    </submittedName>
</protein>
<reference evidence="2 4" key="1">
    <citation type="journal article" date="2011" name="Nature">
        <title>The Medicago genome provides insight into the evolution of rhizobial symbioses.</title>
        <authorList>
            <person name="Young N.D."/>
            <person name="Debelle F."/>
            <person name="Oldroyd G.E."/>
            <person name="Geurts R."/>
            <person name="Cannon S.B."/>
            <person name="Udvardi M.K."/>
            <person name="Benedito V.A."/>
            <person name="Mayer K.F."/>
            <person name="Gouzy J."/>
            <person name="Schoof H."/>
            <person name="Van de Peer Y."/>
            <person name="Proost S."/>
            <person name="Cook D.R."/>
            <person name="Meyers B.C."/>
            <person name="Spannagl M."/>
            <person name="Cheung F."/>
            <person name="De Mita S."/>
            <person name="Krishnakumar V."/>
            <person name="Gundlach H."/>
            <person name="Zhou S."/>
            <person name="Mudge J."/>
            <person name="Bharti A.K."/>
            <person name="Murray J.D."/>
            <person name="Naoumkina M.A."/>
            <person name="Rosen B."/>
            <person name="Silverstein K.A."/>
            <person name="Tang H."/>
            <person name="Rombauts S."/>
            <person name="Zhao P.X."/>
            <person name="Zhou P."/>
            <person name="Barbe V."/>
            <person name="Bardou P."/>
            <person name="Bechner M."/>
            <person name="Bellec A."/>
            <person name="Berger A."/>
            <person name="Berges H."/>
            <person name="Bidwell S."/>
            <person name="Bisseling T."/>
            <person name="Choisne N."/>
            <person name="Couloux A."/>
            <person name="Denny R."/>
            <person name="Deshpande S."/>
            <person name="Dai X."/>
            <person name="Doyle J.J."/>
            <person name="Dudez A.M."/>
            <person name="Farmer A.D."/>
            <person name="Fouteau S."/>
            <person name="Franken C."/>
            <person name="Gibelin C."/>
            <person name="Gish J."/>
            <person name="Goldstein S."/>
            <person name="Gonzalez A.J."/>
            <person name="Green P.J."/>
            <person name="Hallab A."/>
            <person name="Hartog M."/>
            <person name="Hua A."/>
            <person name="Humphray S.J."/>
            <person name="Jeong D.H."/>
            <person name="Jing Y."/>
            <person name="Jocker A."/>
            <person name="Kenton S.M."/>
            <person name="Kim D.J."/>
            <person name="Klee K."/>
            <person name="Lai H."/>
            <person name="Lang C."/>
            <person name="Lin S."/>
            <person name="Macmil S.L."/>
            <person name="Magdelenat G."/>
            <person name="Matthews L."/>
            <person name="McCorrison J."/>
            <person name="Monaghan E.L."/>
            <person name="Mun J.H."/>
            <person name="Najar F.Z."/>
            <person name="Nicholson C."/>
            <person name="Noirot C."/>
            <person name="O'Bleness M."/>
            <person name="Paule C.R."/>
            <person name="Poulain J."/>
            <person name="Prion F."/>
            <person name="Qin B."/>
            <person name="Qu C."/>
            <person name="Retzel E.F."/>
            <person name="Riddle C."/>
            <person name="Sallet E."/>
            <person name="Samain S."/>
            <person name="Samson N."/>
            <person name="Sanders I."/>
            <person name="Saurat O."/>
            <person name="Scarpelli C."/>
            <person name="Schiex T."/>
            <person name="Segurens B."/>
            <person name="Severin A.J."/>
            <person name="Sherrier D.J."/>
            <person name="Shi R."/>
            <person name="Sims S."/>
            <person name="Singer S.R."/>
            <person name="Sinharoy S."/>
            <person name="Sterck L."/>
            <person name="Viollet A."/>
            <person name="Wang B.B."/>
            <person name="Wang K."/>
            <person name="Wang M."/>
            <person name="Wang X."/>
            <person name="Warfsmann J."/>
            <person name="Weissenbach J."/>
            <person name="White D.D."/>
            <person name="White J.D."/>
            <person name="Wiley G.B."/>
            <person name="Wincker P."/>
            <person name="Xing Y."/>
            <person name="Yang L."/>
            <person name="Yao Z."/>
            <person name="Ying F."/>
            <person name="Zhai J."/>
            <person name="Zhou L."/>
            <person name="Zuber A."/>
            <person name="Denarie J."/>
            <person name="Dixon R.A."/>
            <person name="May G.D."/>
            <person name="Schwartz D.C."/>
            <person name="Rogers J."/>
            <person name="Quetier F."/>
            <person name="Town C.D."/>
            <person name="Roe B.A."/>
        </authorList>
    </citation>
    <scope>NUCLEOTIDE SEQUENCE [LARGE SCALE GENOMIC DNA]</scope>
    <source>
        <strain evidence="2">A17</strain>
        <strain evidence="3 4">cv. Jemalong A17</strain>
    </source>
</reference>
<sequence length="148" mass="16580">MPPATTTNLIDRFSTTIPATTTTSETRPRGTKRKSIATDAKYFDSNKIHRPDHFTTDQSSDSSSSDSEDNHSTTSDSDSELDEDMPEEVDSFLQGYSDIGDPISECEHCGALMWYQERKDKYRNSSIPKFMMCCGNGKVQLPLLEQPP</sequence>